<keyword evidence="2" id="KW-1185">Reference proteome</keyword>
<gene>
    <name evidence="1" type="ORF">ACFO4E_20070</name>
</gene>
<reference evidence="2" key="1">
    <citation type="journal article" date="2019" name="Int. J. Syst. Evol. Microbiol.">
        <title>The Global Catalogue of Microorganisms (GCM) 10K type strain sequencing project: providing services to taxonomists for standard genome sequencing and annotation.</title>
        <authorList>
            <consortium name="The Broad Institute Genomics Platform"/>
            <consortium name="The Broad Institute Genome Sequencing Center for Infectious Disease"/>
            <person name="Wu L."/>
            <person name="Ma J."/>
        </authorList>
    </citation>
    <scope>NUCLEOTIDE SEQUENCE [LARGE SCALE GENOMIC DNA]</scope>
    <source>
        <strain evidence="2">XZYJ18</strain>
    </source>
</reference>
<evidence type="ECO:0000313" key="2">
    <source>
        <dbReference type="Proteomes" id="UP001595923"/>
    </source>
</evidence>
<dbReference type="EMBL" id="JBHSFQ010000021">
    <property type="protein sequence ID" value="MFC4564163.1"/>
    <property type="molecule type" value="Genomic_DNA"/>
</dbReference>
<sequence>MTSTPSADITEEEATGDACEGVDEALEARETGNALLAGGRMQLTLTQLQANRPYLDDEVVRIYEENFEEPEETVSLLADWCEENGY</sequence>
<proteinExistence type="predicted"/>
<name>A0ABV9E3J6_9ACTN</name>
<organism evidence="1 2">
    <name type="scientific">Nocardiopsis mangrovi</name>
    <dbReference type="NCBI Taxonomy" id="1179818"/>
    <lineage>
        <taxon>Bacteria</taxon>
        <taxon>Bacillati</taxon>
        <taxon>Actinomycetota</taxon>
        <taxon>Actinomycetes</taxon>
        <taxon>Streptosporangiales</taxon>
        <taxon>Nocardiopsidaceae</taxon>
        <taxon>Nocardiopsis</taxon>
    </lineage>
</organism>
<accession>A0ABV9E3J6</accession>
<dbReference type="Proteomes" id="UP001595923">
    <property type="component" value="Unassembled WGS sequence"/>
</dbReference>
<evidence type="ECO:0000313" key="1">
    <source>
        <dbReference type="EMBL" id="MFC4564163.1"/>
    </source>
</evidence>
<protein>
    <submittedName>
        <fullName evidence="1">Uncharacterized protein</fullName>
    </submittedName>
</protein>
<comment type="caution">
    <text evidence="1">The sequence shown here is derived from an EMBL/GenBank/DDBJ whole genome shotgun (WGS) entry which is preliminary data.</text>
</comment>
<dbReference type="RefSeq" id="WP_378577036.1">
    <property type="nucleotide sequence ID" value="NZ_JBHSFQ010000021.1"/>
</dbReference>